<dbReference type="Proteomes" id="UP000193978">
    <property type="component" value="Chromosome"/>
</dbReference>
<sequence>MTAAVAAVGARAQELQVDFPAFGGEAGAQSHGELDRLAEEIRLHPTDYDKTYAYIRLASQLGYDEEAISALQRLLMFNPGLARARKELGYLYAKLGADRSAELQLRRALESPNLDSAQKAQIEAQLPDVEKASEDKRLYGSLQIGMRSQSNANFFPAGGLFGVGGVQTNALVGQRADINTFELLQAGLDWDFLGHNGPTLETRGLIYATQQFSLSQYDVALFAGSIGPRFEIAPGLSVKPYATGAASILGDINYLNDGGGGITFRKNFGRDLVLEPGFEYRSLYVYDGGPWPWGWASHSVATLATGDVYTGSLNAFYRFSDLVKFEGRGAYSRASAILSSQSSDTIDIEAMLRFEFDPPARELPRRWTIAPYARFMQMAFDSPNFLVDPLHARRDDLWTYGVALDLPAGAQWGFSGHVEFLRNDSNISNFRTHNLSVVFGPVAKF</sequence>
<proteinExistence type="predicted"/>
<evidence type="ECO:0000313" key="1">
    <source>
        <dbReference type="EMBL" id="ARN83838.1"/>
    </source>
</evidence>
<evidence type="ECO:0000313" key="2">
    <source>
        <dbReference type="Proteomes" id="UP000193978"/>
    </source>
</evidence>
<dbReference type="AlphaFoldDB" id="A0A1W6N1Z1"/>
<dbReference type="Gene3D" id="1.25.40.10">
    <property type="entry name" value="Tetratricopeptide repeat domain"/>
    <property type="match status" value="1"/>
</dbReference>
<accession>A0A1W6N1Z1</accession>
<protein>
    <recommendedName>
        <fullName evidence="3">Tetratricopeptide repeat protein</fullName>
    </recommendedName>
</protein>
<gene>
    <name evidence="1" type="ORF">B1812_20225</name>
</gene>
<dbReference type="SUPFAM" id="SSF48452">
    <property type="entry name" value="TPR-like"/>
    <property type="match status" value="1"/>
</dbReference>
<dbReference type="STRING" id="655015.B1812_20225"/>
<name>A0A1W6N1Z1_9HYPH</name>
<dbReference type="InterPro" id="IPR011990">
    <property type="entry name" value="TPR-like_helical_dom_sf"/>
</dbReference>
<keyword evidence="2" id="KW-1185">Reference proteome</keyword>
<evidence type="ECO:0008006" key="3">
    <source>
        <dbReference type="Google" id="ProtNLM"/>
    </source>
</evidence>
<dbReference type="EMBL" id="CP019948">
    <property type="protein sequence ID" value="ARN83838.1"/>
    <property type="molecule type" value="Genomic_DNA"/>
</dbReference>
<dbReference type="KEGG" id="mbry:B1812_20225"/>
<reference evidence="1 2" key="1">
    <citation type="submission" date="2017-02" db="EMBL/GenBank/DDBJ databases">
        <authorList>
            <person name="Peterson S.W."/>
        </authorList>
    </citation>
    <scope>NUCLEOTIDE SEQUENCE [LARGE SCALE GENOMIC DNA]</scope>
    <source>
        <strain evidence="1 2">S285</strain>
    </source>
</reference>
<organism evidence="1 2">
    <name type="scientific">Methylocystis bryophila</name>
    <dbReference type="NCBI Taxonomy" id="655015"/>
    <lineage>
        <taxon>Bacteria</taxon>
        <taxon>Pseudomonadati</taxon>
        <taxon>Pseudomonadota</taxon>
        <taxon>Alphaproteobacteria</taxon>
        <taxon>Hyphomicrobiales</taxon>
        <taxon>Methylocystaceae</taxon>
        <taxon>Methylocystis</taxon>
    </lineage>
</organism>